<feature type="binding site" evidence="7">
    <location>
        <position position="115"/>
    </location>
    <ligand>
        <name>NAD(+)</name>
        <dbReference type="ChEBI" id="CHEBI:57540"/>
    </ligand>
</feature>
<dbReference type="SUPFAM" id="SSF51735">
    <property type="entry name" value="NAD(P)-binding Rossmann-fold domains"/>
    <property type="match status" value="1"/>
</dbReference>
<dbReference type="GO" id="GO:0006089">
    <property type="term" value="P:lactate metabolic process"/>
    <property type="evidence" value="ECO:0007669"/>
    <property type="project" value="TreeGrafter"/>
</dbReference>
<dbReference type="PRINTS" id="PR00086">
    <property type="entry name" value="LLDHDRGNASE"/>
</dbReference>
<dbReference type="AlphaFoldDB" id="A0A8K0GEN1"/>
<keyword evidence="4 8" id="KW-0560">Oxidoreductase</keyword>
<evidence type="ECO:0000313" key="11">
    <source>
        <dbReference type="EMBL" id="KAF2896296.1"/>
    </source>
</evidence>
<name>A0A8K0GEN1_IGNLU</name>
<feature type="binding site" evidence="7">
    <location>
        <begin position="31"/>
        <end position="36"/>
    </location>
    <ligand>
        <name>NAD(+)</name>
        <dbReference type="ChEBI" id="CHEBI:57540"/>
    </ligand>
</feature>
<proteinExistence type="inferred from homology"/>
<dbReference type="InterPro" id="IPR015955">
    <property type="entry name" value="Lactate_DH/Glyco_Ohase_4_C"/>
</dbReference>
<dbReference type="SUPFAM" id="SSF56327">
    <property type="entry name" value="LDH C-terminal domain-like"/>
    <property type="match status" value="1"/>
</dbReference>
<keyword evidence="5 7" id="KW-0520">NAD</keyword>
<evidence type="ECO:0000256" key="4">
    <source>
        <dbReference type="ARBA" id="ARBA00023002"/>
    </source>
</evidence>
<dbReference type="PANTHER" id="PTHR43128">
    <property type="entry name" value="L-2-HYDROXYCARBOXYLATE DEHYDROGENASE (NAD(P)(+))"/>
    <property type="match status" value="1"/>
</dbReference>
<organism evidence="11 12">
    <name type="scientific">Ignelater luminosus</name>
    <name type="common">Cucubano</name>
    <name type="synonym">Pyrophorus luminosus</name>
    <dbReference type="NCBI Taxonomy" id="2038154"/>
    <lineage>
        <taxon>Eukaryota</taxon>
        <taxon>Metazoa</taxon>
        <taxon>Ecdysozoa</taxon>
        <taxon>Arthropoda</taxon>
        <taxon>Hexapoda</taxon>
        <taxon>Insecta</taxon>
        <taxon>Pterygota</taxon>
        <taxon>Neoptera</taxon>
        <taxon>Endopterygota</taxon>
        <taxon>Coleoptera</taxon>
        <taxon>Polyphaga</taxon>
        <taxon>Elateriformia</taxon>
        <taxon>Elateroidea</taxon>
        <taxon>Elateridae</taxon>
        <taxon>Agrypninae</taxon>
        <taxon>Pyrophorini</taxon>
        <taxon>Ignelater</taxon>
    </lineage>
</organism>
<evidence type="ECO:0000256" key="6">
    <source>
        <dbReference type="ARBA" id="ARBA00049258"/>
    </source>
</evidence>
<sequence>MFTTTVKALMTHVSPTLDISAKCRNKITVIGAGTVGTAIAFCLLAQKVTDELVLIDQNEELARGEMLDMQHATMYLDSPNITSSTNYEDSKNSRICIITAGTGPERNKIALVTRNTEIFKAVIPQVVTYSPNSILLIVTNPVDILTYVAWKLSDFPPHRVIGSGTILESARFRYLLAQKLGVSTSSLHAFVIGEQGGNSIPVWSGVSVSGVRLRDINRDLGTEHDPEDWTDIHRQVVESESEIERLKSCGSWGIALSVARVVKAILCDTKECFPISTHIKGCRHGVDKDVFLSLPCVLGCQGVCYIVRQNLNNKEKELLQQCANEMNELQKKLMLE</sequence>
<dbReference type="GO" id="GO:0004459">
    <property type="term" value="F:L-lactate dehydrogenase (NAD+) activity"/>
    <property type="evidence" value="ECO:0007669"/>
    <property type="project" value="UniProtKB-EC"/>
</dbReference>
<evidence type="ECO:0000256" key="1">
    <source>
        <dbReference type="ARBA" id="ARBA00004843"/>
    </source>
</evidence>
<protein>
    <recommendedName>
        <fullName evidence="3">L-lactate dehydrogenase</fullName>
        <ecNumber evidence="3">1.1.1.27</ecNumber>
    </recommendedName>
</protein>
<gene>
    <name evidence="11" type="ORF">ILUMI_09881</name>
</gene>
<comment type="caution">
    <text evidence="11">The sequence shown here is derived from an EMBL/GenBank/DDBJ whole genome shotgun (WGS) entry which is preliminary data.</text>
</comment>
<dbReference type="OrthoDB" id="5405561at2759"/>
<dbReference type="InterPro" id="IPR011304">
    <property type="entry name" value="L-lactate_DH"/>
</dbReference>
<evidence type="ECO:0000259" key="9">
    <source>
        <dbReference type="Pfam" id="PF00056"/>
    </source>
</evidence>
<dbReference type="InterPro" id="IPR036291">
    <property type="entry name" value="NAD(P)-bd_dom_sf"/>
</dbReference>
<dbReference type="CDD" id="cd05293">
    <property type="entry name" value="LDH_1"/>
    <property type="match status" value="1"/>
</dbReference>
<feature type="domain" description="Lactate/malate dehydrogenase N-terminal" evidence="9">
    <location>
        <begin position="26"/>
        <end position="162"/>
    </location>
</feature>
<dbReference type="Proteomes" id="UP000801492">
    <property type="component" value="Unassembled WGS sequence"/>
</dbReference>
<feature type="domain" description="Lactate/malate dehydrogenase C-terminal" evidence="10">
    <location>
        <begin position="165"/>
        <end position="328"/>
    </location>
</feature>
<dbReference type="NCBIfam" id="TIGR01771">
    <property type="entry name" value="L-LDH-NAD"/>
    <property type="match status" value="1"/>
</dbReference>
<dbReference type="FunFam" id="3.40.50.720:FF:000018">
    <property type="entry name" value="Malate dehydrogenase"/>
    <property type="match status" value="1"/>
</dbReference>
<evidence type="ECO:0000256" key="5">
    <source>
        <dbReference type="ARBA" id="ARBA00023027"/>
    </source>
</evidence>
<reference evidence="11" key="1">
    <citation type="submission" date="2019-08" db="EMBL/GenBank/DDBJ databases">
        <title>The genome of the North American firefly Photinus pyralis.</title>
        <authorList>
            <consortium name="Photinus pyralis genome working group"/>
            <person name="Fallon T.R."/>
            <person name="Sander Lower S.E."/>
            <person name="Weng J.-K."/>
        </authorList>
    </citation>
    <scope>NUCLEOTIDE SEQUENCE</scope>
    <source>
        <strain evidence="11">TRF0915ILg1</strain>
        <tissue evidence="11">Whole body</tissue>
    </source>
</reference>
<dbReference type="InterPro" id="IPR022383">
    <property type="entry name" value="Lactate/malate_DH_C"/>
</dbReference>
<keyword evidence="12" id="KW-1185">Reference proteome</keyword>
<dbReference type="GO" id="GO:0005737">
    <property type="term" value="C:cytoplasm"/>
    <property type="evidence" value="ECO:0007669"/>
    <property type="project" value="InterPro"/>
</dbReference>
<comment type="pathway">
    <text evidence="1">Fermentation; pyruvate fermentation to lactate; (S)-lactate from pyruvate: step 1/1.</text>
</comment>
<dbReference type="Pfam" id="PF02866">
    <property type="entry name" value="Ldh_1_C"/>
    <property type="match status" value="1"/>
</dbReference>
<dbReference type="Gene3D" id="3.90.110.10">
    <property type="entry name" value="Lactate dehydrogenase/glycoside hydrolase, family 4, C-terminal"/>
    <property type="match status" value="1"/>
</dbReference>
<evidence type="ECO:0000256" key="2">
    <source>
        <dbReference type="ARBA" id="ARBA00006054"/>
    </source>
</evidence>
<dbReference type="InterPro" id="IPR001236">
    <property type="entry name" value="Lactate/malate_DH_N"/>
</dbReference>
<evidence type="ECO:0000259" key="10">
    <source>
        <dbReference type="Pfam" id="PF02866"/>
    </source>
</evidence>
<feature type="binding site" evidence="7">
    <location>
        <position position="56"/>
    </location>
    <ligand>
        <name>NAD(+)</name>
        <dbReference type="ChEBI" id="CHEBI:57540"/>
    </ligand>
</feature>
<evidence type="ECO:0000313" key="12">
    <source>
        <dbReference type="Proteomes" id="UP000801492"/>
    </source>
</evidence>
<dbReference type="EMBL" id="VTPC01005190">
    <property type="protein sequence ID" value="KAF2896296.1"/>
    <property type="molecule type" value="Genomic_DNA"/>
</dbReference>
<evidence type="ECO:0000256" key="3">
    <source>
        <dbReference type="ARBA" id="ARBA00012967"/>
    </source>
</evidence>
<dbReference type="PIRSF" id="PIRSF000102">
    <property type="entry name" value="Lac_mal_DH"/>
    <property type="match status" value="1"/>
</dbReference>
<dbReference type="EC" id="1.1.1.27" evidence="3"/>
<evidence type="ECO:0000256" key="8">
    <source>
        <dbReference type="RuleBase" id="RU003369"/>
    </source>
</evidence>
<dbReference type="InterPro" id="IPR001557">
    <property type="entry name" value="L-lactate/malate_DH"/>
</dbReference>
<accession>A0A8K0GEN1</accession>
<dbReference type="Gene3D" id="3.40.50.720">
    <property type="entry name" value="NAD(P)-binding Rossmann-like Domain"/>
    <property type="match status" value="1"/>
</dbReference>
<evidence type="ECO:0000256" key="7">
    <source>
        <dbReference type="PIRSR" id="PIRSR000102-3"/>
    </source>
</evidence>
<comment type="similarity">
    <text evidence="2">Belongs to the LDH/MDH superfamily. LDH family.</text>
</comment>
<dbReference type="PANTHER" id="PTHR43128:SF16">
    <property type="entry name" value="L-LACTATE DEHYDROGENASE"/>
    <property type="match status" value="1"/>
</dbReference>
<dbReference type="Pfam" id="PF00056">
    <property type="entry name" value="Ldh_1_N"/>
    <property type="match status" value="1"/>
</dbReference>
<comment type="catalytic activity">
    <reaction evidence="6">
        <text>(S)-lactate + NAD(+) = pyruvate + NADH + H(+)</text>
        <dbReference type="Rhea" id="RHEA:23444"/>
        <dbReference type="ChEBI" id="CHEBI:15361"/>
        <dbReference type="ChEBI" id="CHEBI:15378"/>
        <dbReference type="ChEBI" id="CHEBI:16651"/>
        <dbReference type="ChEBI" id="CHEBI:57540"/>
        <dbReference type="ChEBI" id="CHEBI:57945"/>
        <dbReference type="EC" id="1.1.1.27"/>
    </reaction>
</comment>
<dbReference type="UniPathway" id="UPA00554">
    <property type="reaction ID" value="UER00611"/>
</dbReference>
<feature type="binding site" evidence="7">
    <location>
        <begin position="138"/>
        <end position="140"/>
    </location>
    <ligand>
        <name>NAD(+)</name>
        <dbReference type="ChEBI" id="CHEBI:57540"/>
    </ligand>
</feature>